<keyword evidence="3 5" id="KW-0378">Hydrolase</keyword>
<proteinExistence type="inferred from homology"/>
<keyword evidence="2" id="KW-0058">Aromatic hydrocarbons catabolism</keyword>
<reference evidence="5 6" key="1">
    <citation type="submission" date="2024-10" db="EMBL/GenBank/DDBJ databases">
        <title>The Natural Products Discovery Center: Release of the First 8490 Sequenced Strains for Exploring Actinobacteria Biosynthetic Diversity.</title>
        <authorList>
            <person name="Kalkreuter E."/>
            <person name="Kautsar S.A."/>
            <person name="Yang D."/>
            <person name="Bader C.D."/>
            <person name="Teijaro C.N."/>
            <person name="Fluegel L."/>
            <person name="Davis C.M."/>
            <person name="Simpson J.R."/>
            <person name="Lauterbach L."/>
            <person name="Steele A.D."/>
            <person name="Gui C."/>
            <person name="Meng S."/>
            <person name="Li G."/>
            <person name="Viehrig K."/>
            <person name="Ye F."/>
            <person name="Su P."/>
            <person name="Kiefer A.F."/>
            <person name="Nichols A."/>
            <person name="Cepeda A.J."/>
            <person name="Yan W."/>
            <person name="Fan B."/>
            <person name="Jiang Y."/>
            <person name="Adhikari A."/>
            <person name="Zheng C.-J."/>
            <person name="Schuster L."/>
            <person name="Cowan T.M."/>
            <person name="Smanski M.J."/>
            <person name="Chevrette M.G."/>
            <person name="De Carvalho L.P.S."/>
            <person name="Shen B."/>
        </authorList>
    </citation>
    <scope>NUCLEOTIDE SEQUENCE [LARGE SCALE GENOMIC DNA]</scope>
    <source>
        <strain evidence="5 6">NPDC002173</strain>
    </source>
</reference>
<dbReference type="Proteomes" id="UP001602013">
    <property type="component" value="Unassembled WGS sequence"/>
</dbReference>
<evidence type="ECO:0000313" key="6">
    <source>
        <dbReference type="Proteomes" id="UP001602013"/>
    </source>
</evidence>
<dbReference type="PANTHER" id="PTHR21661">
    <property type="entry name" value="EPOXIDE HYDROLASE 1-RELATED"/>
    <property type="match status" value="1"/>
</dbReference>
<keyword evidence="6" id="KW-1185">Reference proteome</keyword>
<protein>
    <submittedName>
        <fullName evidence="5">Epoxide hydrolase family protein</fullName>
        <ecNumber evidence="5">3.-.-.-</ecNumber>
    </submittedName>
</protein>
<dbReference type="EC" id="3.-.-.-" evidence="5"/>
<dbReference type="Pfam" id="PF06441">
    <property type="entry name" value="EHN"/>
    <property type="match status" value="1"/>
</dbReference>
<feature type="domain" description="Epoxide hydrolase N-terminal" evidence="4">
    <location>
        <begin position="5"/>
        <end position="110"/>
    </location>
</feature>
<sequence>MNSEIKPFRVHIPQAELDDLRRRLSAVRWPSQVPDVGWSRGMPVAYLKDLTEYWTTTYDWRAAEKRLNRYPQFTTQIDEMDIHFLHVRSRHRQGFPLLLAHGWPGSIAEFLEVIDPLIDPADPADAFHLVIPSHPNFGFTGPAPVGWDSRRIATAYAELMARLGYDRYGAQGGDFGAFIAPDLGRVDPEHVAGVHVNAATAGFIPFGGVPEGTELTDAEQARLDRMNRFLSDGNAYFQIQATRPHTLGFGLADSPIGQLAWIGEKFHDWAHPAGSVGPDDVITHAMIYWLTNTGASSAQMYYESMHTNSWPTPSQVPTGVANFAEDIAIRRFAEPLNNITHWAEYDRGGHFAALEVPDLFVDELRTFFRTVR</sequence>
<comment type="similarity">
    <text evidence="1">Belongs to the peptidase S33 family.</text>
</comment>
<dbReference type="EMBL" id="JBIASD010000004">
    <property type="protein sequence ID" value="MFF3665783.1"/>
    <property type="molecule type" value="Genomic_DNA"/>
</dbReference>
<dbReference type="Gene3D" id="3.40.50.1820">
    <property type="entry name" value="alpha/beta hydrolase"/>
    <property type="match status" value="1"/>
</dbReference>
<accession>A0ABW6SND5</accession>
<evidence type="ECO:0000256" key="2">
    <source>
        <dbReference type="ARBA" id="ARBA00022797"/>
    </source>
</evidence>
<dbReference type="PIRSF" id="PIRSF001112">
    <property type="entry name" value="Epoxide_hydrolase"/>
    <property type="match status" value="1"/>
</dbReference>
<comment type="caution">
    <text evidence="5">The sequence shown here is derived from an EMBL/GenBank/DDBJ whole genome shotgun (WGS) entry which is preliminary data.</text>
</comment>
<evidence type="ECO:0000259" key="4">
    <source>
        <dbReference type="Pfam" id="PF06441"/>
    </source>
</evidence>
<evidence type="ECO:0000313" key="5">
    <source>
        <dbReference type="EMBL" id="MFF3665783.1"/>
    </source>
</evidence>
<organism evidence="5 6">
    <name type="scientific">Microtetraspora malaysiensis</name>
    <dbReference type="NCBI Taxonomy" id="161358"/>
    <lineage>
        <taxon>Bacteria</taxon>
        <taxon>Bacillati</taxon>
        <taxon>Actinomycetota</taxon>
        <taxon>Actinomycetes</taxon>
        <taxon>Streptosporangiales</taxon>
        <taxon>Streptosporangiaceae</taxon>
        <taxon>Microtetraspora</taxon>
    </lineage>
</organism>
<dbReference type="PANTHER" id="PTHR21661:SF35">
    <property type="entry name" value="EPOXIDE HYDROLASE"/>
    <property type="match status" value="1"/>
</dbReference>
<dbReference type="GO" id="GO:0016787">
    <property type="term" value="F:hydrolase activity"/>
    <property type="evidence" value="ECO:0007669"/>
    <property type="project" value="UniProtKB-KW"/>
</dbReference>
<gene>
    <name evidence="5" type="ORF">ACFYXI_09330</name>
</gene>
<dbReference type="InterPro" id="IPR029058">
    <property type="entry name" value="AB_hydrolase_fold"/>
</dbReference>
<dbReference type="PRINTS" id="PR00412">
    <property type="entry name" value="EPOXHYDRLASE"/>
</dbReference>
<dbReference type="InterPro" id="IPR016292">
    <property type="entry name" value="Epoxide_hydrolase"/>
</dbReference>
<dbReference type="RefSeq" id="WP_387409925.1">
    <property type="nucleotide sequence ID" value="NZ_JBIASD010000004.1"/>
</dbReference>
<evidence type="ECO:0000256" key="3">
    <source>
        <dbReference type="ARBA" id="ARBA00022801"/>
    </source>
</evidence>
<dbReference type="InterPro" id="IPR000639">
    <property type="entry name" value="Epox_hydrolase-like"/>
</dbReference>
<dbReference type="SUPFAM" id="SSF53474">
    <property type="entry name" value="alpha/beta-Hydrolases"/>
    <property type="match status" value="1"/>
</dbReference>
<name>A0ABW6SND5_9ACTN</name>
<evidence type="ECO:0000256" key="1">
    <source>
        <dbReference type="ARBA" id="ARBA00010088"/>
    </source>
</evidence>
<dbReference type="InterPro" id="IPR010497">
    <property type="entry name" value="Epoxide_hydro_N"/>
</dbReference>